<dbReference type="EMBL" id="JXTC01000388">
    <property type="protein sequence ID" value="PON58297.1"/>
    <property type="molecule type" value="Genomic_DNA"/>
</dbReference>
<dbReference type="Proteomes" id="UP000237000">
    <property type="component" value="Unassembled WGS sequence"/>
</dbReference>
<dbReference type="NCBIfam" id="TIGR01640">
    <property type="entry name" value="F_box_assoc_1"/>
    <property type="match status" value="1"/>
</dbReference>
<dbReference type="SUPFAM" id="SSF50965">
    <property type="entry name" value="Galactose oxidase, central domain"/>
    <property type="match status" value="1"/>
</dbReference>
<dbReference type="InterPro" id="IPR050796">
    <property type="entry name" value="SCF_F-box_component"/>
</dbReference>
<name>A0A2P5CB87_TREOI</name>
<dbReference type="InterPro" id="IPR006527">
    <property type="entry name" value="F-box-assoc_dom_typ1"/>
</dbReference>
<dbReference type="InterPro" id="IPR011043">
    <property type="entry name" value="Gal_Oxase/kelch_b-propeller"/>
</dbReference>
<gene>
    <name evidence="2" type="ORF">TorRG33x02_291690</name>
</gene>
<sequence length="347" mass="39718">MHSNHQPSSLIVLDYFEITKFSVHGSENFGEKSSTTTYKIPEKINNEFRATLVIGSDNGILCLSDYFHSGVYLWNPATSEVKKLPSPVKRSVPPRTSPQESLYIHCRIGFGFDPLTNDFKVVRLKYGFPNTRSPKSRSEVRVFSLRTNCWTTIEKPHLFSSQESNPCNTYLLPWSNYKTSVLVNGRIHWMFTFGGSPINDQDLSFGIVAFDLNTEVFSLINSPQHIKGANVKSIGKMFECLSFILDTQESIEIWVMKEYGVTESWIKHTTVDLAKCPIPQRKLFRAPLSLGNKSYVLFYSDNKLFWYDLKSNTLGHLCPSEYTVQFALYSESIAQIWGDKPQDDQKR</sequence>
<feature type="domain" description="F-box associated beta-propeller type 1" evidence="1">
    <location>
        <begin position="17"/>
        <end position="276"/>
    </location>
</feature>
<dbReference type="InParanoid" id="A0A2P5CB87"/>
<accession>A0A2P5CB87</accession>
<protein>
    <submittedName>
        <fullName evidence="2">Galactose oxidase</fullName>
    </submittedName>
</protein>
<comment type="caution">
    <text evidence="2">The sequence shown here is derived from an EMBL/GenBank/DDBJ whole genome shotgun (WGS) entry which is preliminary data.</text>
</comment>
<organism evidence="2 3">
    <name type="scientific">Trema orientale</name>
    <name type="common">Charcoal tree</name>
    <name type="synonym">Celtis orientalis</name>
    <dbReference type="NCBI Taxonomy" id="63057"/>
    <lineage>
        <taxon>Eukaryota</taxon>
        <taxon>Viridiplantae</taxon>
        <taxon>Streptophyta</taxon>
        <taxon>Embryophyta</taxon>
        <taxon>Tracheophyta</taxon>
        <taxon>Spermatophyta</taxon>
        <taxon>Magnoliopsida</taxon>
        <taxon>eudicotyledons</taxon>
        <taxon>Gunneridae</taxon>
        <taxon>Pentapetalae</taxon>
        <taxon>rosids</taxon>
        <taxon>fabids</taxon>
        <taxon>Rosales</taxon>
        <taxon>Cannabaceae</taxon>
        <taxon>Trema</taxon>
    </lineage>
</organism>
<dbReference type="PANTHER" id="PTHR31672">
    <property type="entry name" value="BNACNNG10540D PROTEIN"/>
    <property type="match status" value="1"/>
</dbReference>
<proteinExistence type="predicted"/>
<dbReference type="PANTHER" id="PTHR31672:SF13">
    <property type="entry name" value="F-BOX PROTEIN CPR30-LIKE"/>
    <property type="match status" value="1"/>
</dbReference>
<dbReference type="STRING" id="63057.A0A2P5CB87"/>
<evidence type="ECO:0000313" key="3">
    <source>
        <dbReference type="Proteomes" id="UP000237000"/>
    </source>
</evidence>
<dbReference type="InterPro" id="IPR017451">
    <property type="entry name" value="F-box-assoc_interact_dom"/>
</dbReference>
<evidence type="ECO:0000259" key="1">
    <source>
        <dbReference type="Pfam" id="PF07734"/>
    </source>
</evidence>
<keyword evidence="3" id="KW-1185">Reference proteome</keyword>
<dbReference type="OrthoDB" id="591557at2759"/>
<reference evidence="3" key="1">
    <citation type="submission" date="2016-06" db="EMBL/GenBank/DDBJ databases">
        <title>Parallel loss of symbiosis genes in relatives of nitrogen-fixing non-legume Parasponia.</title>
        <authorList>
            <person name="Van Velzen R."/>
            <person name="Holmer R."/>
            <person name="Bu F."/>
            <person name="Rutten L."/>
            <person name="Van Zeijl A."/>
            <person name="Liu W."/>
            <person name="Santuari L."/>
            <person name="Cao Q."/>
            <person name="Sharma T."/>
            <person name="Shen D."/>
            <person name="Roswanjaya Y."/>
            <person name="Wardhani T."/>
            <person name="Kalhor M.S."/>
            <person name="Jansen J."/>
            <person name="Van den Hoogen J."/>
            <person name="Gungor B."/>
            <person name="Hartog M."/>
            <person name="Hontelez J."/>
            <person name="Verver J."/>
            <person name="Yang W.-C."/>
            <person name="Schijlen E."/>
            <person name="Repin R."/>
            <person name="Schilthuizen M."/>
            <person name="Schranz E."/>
            <person name="Heidstra R."/>
            <person name="Miyata K."/>
            <person name="Fedorova E."/>
            <person name="Kohlen W."/>
            <person name="Bisseling T."/>
            <person name="Smit S."/>
            <person name="Geurts R."/>
        </authorList>
    </citation>
    <scope>NUCLEOTIDE SEQUENCE [LARGE SCALE GENOMIC DNA]</scope>
    <source>
        <strain evidence="3">cv. RG33-2</strain>
    </source>
</reference>
<evidence type="ECO:0000313" key="2">
    <source>
        <dbReference type="EMBL" id="PON58297.1"/>
    </source>
</evidence>
<dbReference type="Pfam" id="PF07734">
    <property type="entry name" value="FBA_1"/>
    <property type="match status" value="1"/>
</dbReference>
<dbReference type="AlphaFoldDB" id="A0A2P5CB87"/>